<evidence type="ECO:0000256" key="5">
    <source>
        <dbReference type="ARBA" id="ARBA00023002"/>
    </source>
</evidence>
<sequence length="469" mass="50781">MDDRTAAARAADAAGDDIDELASALRGELVRPAADDYDDARRVWNGMVNRYPAAIAYCESVSDVRSAVRTANEAALPASVRSGGHHVAGSCIAAAGLVIDCSRMGWVRVDPRDRTATVGPGTTWGEFDRETTEFGLATPGGVVSDTGVAGLTLGGGTGYLSRKHGLAADNLLGADVVTADGELVHASATENTDLFWALRGGDGGFGVVTAFEFELHPIPDELAVCSVWYPAERAEELLAEFAAYQTDAPDESLLSPYFGQIPDDPECPDHGGEVGLCFSGTYVGDPDVGERELERFRRDEDALIDESTRTSYTELQSDSDSGFPHGRRYYWKSVYVDELTTEIRTSLRRRAASAPNEEFSIIVWPMGGAVNRVEAGETAFRRRDTAFVCSIEANWDDPMTNHENVEWVRETAETLRDAGAGGPIPNFEGETDAATTNDLYGEHYERLHEIKETVDPEGRFVGGRFDKSG</sequence>
<evidence type="ECO:0000256" key="2">
    <source>
        <dbReference type="ARBA" id="ARBA00005466"/>
    </source>
</evidence>
<evidence type="ECO:0000256" key="3">
    <source>
        <dbReference type="ARBA" id="ARBA00022630"/>
    </source>
</evidence>
<dbReference type="Gene3D" id="3.30.465.10">
    <property type="match status" value="1"/>
</dbReference>
<dbReference type="Pfam" id="PF01565">
    <property type="entry name" value="FAD_binding_4"/>
    <property type="match status" value="1"/>
</dbReference>
<reference evidence="7" key="1">
    <citation type="journal article" date="2014" name="Int. J. Syst. Evol. Microbiol.">
        <title>Complete genome sequence of Corynebacterium casei LMG S-19264T (=DSM 44701T), isolated from a smear-ripened cheese.</title>
        <authorList>
            <consortium name="US DOE Joint Genome Institute (JGI-PGF)"/>
            <person name="Walter F."/>
            <person name="Albersmeier A."/>
            <person name="Kalinowski J."/>
            <person name="Ruckert C."/>
        </authorList>
    </citation>
    <scope>NUCLEOTIDE SEQUENCE</scope>
    <source>
        <strain evidence="7">JCM 12289</strain>
    </source>
</reference>
<dbReference type="InterPro" id="IPR036318">
    <property type="entry name" value="FAD-bd_PCMH-like_sf"/>
</dbReference>
<evidence type="ECO:0000313" key="8">
    <source>
        <dbReference type="EMBL" id="UOO95109.1"/>
    </source>
</evidence>
<keyword evidence="9" id="KW-1185">Reference proteome</keyword>
<dbReference type="EMBL" id="CP095005">
    <property type="protein sequence ID" value="UOO95109.1"/>
    <property type="molecule type" value="Genomic_DNA"/>
</dbReference>
<dbReference type="InterPro" id="IPR050416">
    <property type="entry name" value="FAD-linked_Oxidoreductase"/>
</dbReference>
<dbReference type="PROSITE" id="PS51387">
    <property type="entry name" value="FAD_PCMH"/>
    <property type="match status" value="1"/>
</dbReference>
<feature type="domain" description="FAD-binding PCMH-type" evidence="6">
    <location>
        <begin position="48"/>
        <end position="218"/>
    </location>
</feature>
<dbReference type="AlphaFoldDB" id="A0AAV3SDP5"/>
<evidence type="ECO:0000256" key="1">
    <source>
        <dbReference type="ARBA" id="ARBA00001974"/>
    </source>
</evidence>
<dbReference type="Gene3D" id="3.40.462.20">
    <property type="match status" value="1"/>
</dbReference>
<evidence type="ECO:0000313" key="7">
    <source>
        <dbReference type="EMBL" id="GAA0455239.1"/>
    </source>
</evidence>
<dbReference type="Proteomes" id="UP000830542">
    <property type="component" value="Chromosome"/>
</dbReference>
<dbReference type="GO" id="GO:0016491">
    <property type="term" value="F:oxidoreductase activity"/>
    <property type="evidence" value="ECO:0007669"/>
    <property type="project" value="UniProtKB-KW"/>
</dbReference>
<evidence type="ECO:0000313" key="10">
    <source>
        <dbReference type="Proteomes" id="UP001500962"/>
    </source>
</evidence>
<comment type="cofactor">
    <cofactor evidence="1">
        <name>FAD</name>
        <dbReference type="ChEBI" id="CHEBI:57692"/>
    </cofactor>
</comment>
<dbReference type="PANTHER" id="PTHR42973">
    <property type="entry name" value="BINDING OXIDOREDUCTASE, PUTATIVE (AFU_ORTHOLOGUE AFUA_1G17690)-RELATED"/>
    <property type="match status" value="1"/>
</dbReference>
<dbReference type="PANTHER" id="PTHR42973:SF39">
    <property type="entry name" value="FAD-BINDING PCMH-TYPE DOMAIN-CONTAINING PROTEIN"/>
    <property type="match status" value="1"/>
</dbReference>
<name>A0AAV3SDP5_HALDO</name>
<dbReference type="GeneID" id="71763025"/>
<keyword evidence="4" id="KW-0274">FAD</keyword>
<dbReference type="SUPFAM" id="SSF56176">
    <property type="entry name" value="FAD-binding/transporter-associated domain-like"/>
    <property type="match status" value="1"/>
</dbReference>
<dbReference type="RefSeq" id="WP_244702348.1">
    <property type="nucleotide sequence ID" value="NZ_BAAADN010000017.1"/>
</dbReference>
<evidence type="ECO:0000259" key="6">
    <source>
        <dbReference type="PROSITE" id="PS51387"/>
    </source>
</evidence>
<dbReference type="InterPro" id="IPR016167">
    <property type="entry name" value="FAD-bd_PCMH_sub1"/>
</dbReference>
<proteinExistence type="inferred from homology"/>
<accession>A0AAV3SDP5</accession>
<dbReference type="Proteomes" id="UP001500962">
    <property type="component" value="Unassembled WGS sequence"/>
</dbReference>
<dbReference type="EMBL" id="BAAADN010000017">
    <property type="protein sequence ID" value="GAA0455239.1"/>
    <property type="molecule type" value="Genomic_DNA"/>
</dbReference>
<protein>
    <submittedName>
        <fullName evidence="7">FAD-binding oxidoreductase</fullName>
    </submittedName>
</protein>
<dbReference type="InterPro" id="IPR006094">
    <property type="entry name" value="Oxid_FAD_bind_N"/>
</dbReference>
<dbReference type="KEGG" id="hdo:MUK72_14215"/>
<keyword evidence="3" id="KW-0285">Flavoprotein</keyword>
<keyword evidence="5" id="KW-0560">Oxidoreductase</keyword>
<reference evidence="8" key="2">
    <citation type="submission" date="2022-04" db="EMBL/GenBank/DDBJ databases">
        <title>Sequencing and genomic assembly of Halococcus dombrowskii.</title>
        <authorList>
            <person name="Lim S.W."/>
            <person name="MacLea K.S."/>
        </authorList>
    </citation>
    <scope>NUCLEOTIDE SEQUENCE</scope>
    <source>
        <strain evidence="8">H4</strain>
    </source>
</reference>
<gene>
    <name evidence="7" type="ORF">GCM10008985_08820</name>
    <name evidence="8" type="ORF">MUK72_14215</name>
</gene>
<dbReference type="InterPro" id="IPR016169">
    <property type="entry name" value="FAD-bd_PCMH_sub2"/>
</dbReference>
<evidence type="ECO:0000256" key="4">
    <source>
        <dbReference type="ARBA" id="ARBA00022827"/>
    </source>
</evidence>
<organism evidence="7 10">
    <name type="scientific">Halococcus dombrowskii</name>
    <dbReference type="NCBI Taxonomy" id="179637"/>
    <lineage>
        <taxon>Archaea</taxon>
        <taxon>Methanobacteriati</taxon>
        <taxon>Methanobacteriota</taxon>
        <taxon>Stenosarchaea group</taxon>
        <taxon>Halobacteria</taxon>
        <taxon>Halobacteriales</taxon>
        <taxon>Halococcaceae</taxon>
        <taxon>Halococcus</taxon>
    </lineage>
</organism>
<dbReference type="InterPro" id="IPR016166">
    <property type="entry name" value="FAD-bd_PCMH"/>
</dbReference>
<evidence type="ECO:0000313" key="9">
    <source>
        <dbReference type="Proteomes" id="UP000830542"/>
    </source>
</evidence>
<comment type="similarity">
    <text evidence="2">Belongs to the oxygen-dependent FAD-linked oxidoreductase family.</text>
</comment>
<reference evidence="7" key="3">
    <citation type="submission" date="2023-12" db="EMBL/GenBank/DDBJ databases">
        <authorList>
            <person name="Sun Q."/>
            <person name="Inoue M."/>
        </authorList>
    </citation>
    <scope>NUCLEOTIDE SEQUENCE</scope>
    <source>
        <strain evidence="7">JCM 12289</strain>
    </source>
</reference>
<dbReference type="GO" id="GO:0071949">
    <property type="term" value="F:FAD binding"/>
    <property type="evidence" value="ECO:0007669"/>
    <property type="project" value="InterPro"/>
</dbReference>
<dbReference type="Gene3D" id="3.30.43.10">
    <property type="entry name" value="Uridine Diphospho-n-acetylenolpyruvylglucosamine Reductase, domain 2"/>
    <property type="match status" value="1"/>
</dbReference>